<dbReference type="InterPro" id="IPR014729">
    <property type="entry name" value="Rossmann-like_a/b/a_fold"/>
</dbReference>
<dbReference type="InterPro" id="IPR024909">
    <property type="entry name" value="Cys-tRNA/MSH_ligase"/>
</dbReference>
<evidence type="ECO:0000256" key="13">
    <source>
        <dbReference type="HAMAP-Rule" id="MF_00041"/>
    </source>
</evidence>
<evidence type="ECO:0000256" key="3">
    <source>
        <dbReference type="ARBA" id="ARBA00011245"/>
    </source>
</evidence>
<evidence type="ECO:0000256" key="10">
    <source>
        <dbReference type="ARBA" id="ARBA00022917"/>
    </source>
</evidence>
<dbReference type="Proteomes" id="UP000231542">
    <property type="component" value="Unassembled WGS sequence"/>
</dbReference>
<comment type="subcellular location">
    <subcellularLocation>
        <location evidence="1 13">Cytoplasm</location>
    </subcellularLocation>
</comment>
<feature type="domain" description="tRNA synthetases class I catalytic" evidence="14">
    <location>
        <begin position="17"/>
        <end position="340"/>
    </location>
</feature>
<feature type="binding site" evidence="13">
    <location>
        <position position="235"/>
    </location>
    <ligand>
        <name>Zn(2+)</name>
        <dbReference type="ChEBI" id="CHEBI:29105"/>
    </ligand>
</feature>
<evidence type="ECO:0000256" key="4">
    <source>
        <dbReference type="ARBA" id="ARBA00022490"/>
    </source>
</evidence>
<dbReference type="PRINTS" id="PR00983">
    <property type="entry name" value="TRNASYNTHCYS"/>
</dbReference>
<dbReference type="SUPFAM" id="SSF52374">
    <property type="entry name" value="Nucleotidylyl transferase"/>
    <property type="match status" value="1"/>
</dbReference>
<protein>
    <recommendedName>
        <fullName evidence="13">Cysteine--tRNA ligase</fullName>
        <ecNumber evidence="13">6.1.1.16</ecNumber>
    </recommendedName>
    <alternativeName>
        <fullName evidence="13">Cysteinyl-tRNA synthetase</fullName>
        <shortName evidence="13">CysRS</shortName>
    </alternativeName>
</protein>
<dbReference type="AlphaFoldDB" id="A0A2H0YWA2"/>
<keyword evidence="6 13" id="KW-0479">Metal-binding</keyword>
<comment type="catalytic activity">
    <reaction evidence="12 13">
        <text>tRNA(Cys) + L-cysteine + ATP = L-cysteinyl-tRNA(Cys) + AMP + diphosphate</text>
        <dbReference type="Rhea" id="RHEA:17773"/>
        <dbReference type="Rhea" id="RHEA-COMP:9661"/>
        <dbReference type="Rhea" id="RHEA-COMP:9679"/>
        <dbReference type="ChEBI" id="CHEBI:30616"/>
        <dbReference type="ChEBI" id="CHEBI:33019"/>
        <dbReference type="ChEBI" id="CHEBI:35235"/>
        <dbReference type="ChEBI" id="CHEBI:78442"/>
        <dbReference type="ChEBI" id="CHEBI:78517"/>
        <dbReference type="ChEBI" id="CHEBI:456215"/>
        <dbReference type="EC" id="6.1.1.16"/>
    </reaction>
</comment>
<evidence type="ECO:0000256" key="8">
    <source>
        <dbReference type="ARBA" id="ARBA00022833"/>
    </source>
</evidence>
<accession>A0A2H0YWA2</accession>
<sequence length="472" mass="54147">MNKIYLYNTLTRKKEEFKPIKKGMVGLYTCGPTVYNYAHIGNLRTYVFEDVLRRTLEYNGLKVKHVMNITDVGHLTSDADSGEDKVEKTAKKEKKTVWQIAEFYTKAFRQDLKDLNIQEPHIWCKATDHIKNQIATIQKLEEKGFTYQTDDGIYFDTSKFKNYGELARLDVKGLKAGARIKLRAGKKNPTDFALWKFSYPRGRSFDAAQDNVASRRQMEWDSPWGLGFPGWHIECSTMSTKYLGQPFDIHTGGVDHISVHHPNEIAQSEAAHGKKMTNFWLHGEFLIIKDQKMAKSGGNFITLDSLKNKGVDPLAYRYLILTSHYRSKLNFSWKSLTAAESALKSIYHQVEQFDSPKVGRAELEQKFLKAINNDLDTPRAIAILWELLKSNYPTDAKKKTLLEFDRVLGLGLAKIKKKKLSIPKAVKDLAEQREKARKKKDFSTADTLRIKIEKLGFQVLDTKEGPNIIKKE</sequence>
<gene>
    <name evidence="13" type="primary">cysS</name>
    <name evidence="15" type="ORF">COT24_01835</name>
</gene>
<keyword evidence="4 13" id="KW-0963">Cytoplasm</keyword>
<keyword evidence="5 13" id="KW-0436">Ligase</keyword>
<dbReference type="InterPro" id="IPR015803">
    <property type="entry name" value="Cys-tRNA-ligase"/>
</dbReference>
<keyword evidence="9 13" id="KW-0067">ATP-binding</keyword>
<dbReference type="HAMAP" id="MF_00041">
    <property type="entry name" value="Cys_tRNA_synth"/>
    <property type="match status" value="1"/>
</dbReference>
<evidence type="ECO:0000313" key="16">
    <source>
        <dbReference type="Proteomes" id="UP000231542"/>
    </source>
</evidence>
<dbReference type="InterPro" id="IPR032678">
    <property type="entry name" value="tRNA-synt_1_cat_dom"/>
</dbReference>
<evidence type="ECO:0000313" key="15">
    <source>
        <dbReference type="EMBL" id="PIS42760.1"/>
    </source>
</evidence>
<evidence type="ECO:0000256" key="2">
    <source>
        <dbReference type="ARBA" id="ARBA00005594"/>
    </source>
</evidence>
<dbReference type="CDD" id="cd00672">
    <property type="entry name" value="CysRS_core"/>
    <property type="match status" value="1"/>
</dbReference>
<evidence type="ECO:0000256" key="12">
    <source>
        <dbReference type="ARBA" id="ARBA00047398"/>
    </source>
</evidence>
<reference evidence="15 16" key="1">
    <citation type="submission" date="2017-09" db="EMBL/GenBank/DDBJ databases">
        <title>Depth-based differentiation of microbial function through sediment-hosted aquifers and enrichment of novel symbionts in the deep terrestrial subsurface.</title>
        <authorList>
            <person name="Probst A.J."/>
            <person name="Ladd B."/>
            <person name="Jarett J.K."/>
            <person name="Geller-Mcgrath D.E."/>
            <person name="Sieber C.M."/>
            <person name="Emerson J.B."/>
            <person name="Anantharaman K."/>
            <person name="Thomas B.C."/>
            <person name="Malmstrom R."/>
            <person name="Stieglmeier M."/>
            <person name="Klingl A."/>
            <person name="Woyke T."/>
            <person name="Ryan C.M."/>
            <person name="Banfield J.F."/>
        </authorList>
    </citation>
    <scope>NUCLEOTIDE SEQUENCE [LARGE SCALE GENOMIC DNA]</scope>
    <source>
        <strain evidence="15">CG08_land_8_20_14_0_20_40_16</strain>
    </source>
</reference>
<keyword evidence="11 13" id="KW-0030">Aminoacyl-tRNA synthetase</keyword>
<evidence type="ECO:0000256" key="6">
    <source>
        <dbReference type="ARBA" id="ARBA00022723"/>
    </source>
</evidence>
<dbReference type="GO" id="GO:0005524">
    <property type="term" value="F:ATP binding"/>
    <property type="evidence" value="ECO:0007669"/>
    <property type="project" value="UniProtKB-UniRule"/>
</dbReference>
<evidence type="ECO:0000256" key="9">
    <source>
        <dbReference type="ARBA" id="ARBA00022840"/>
    </source>
</evidence>
<name>A0A2H0YWA2_9BACT</name>
<evidence type="ECO:0000256" key="5">
    <source>
        <dbReference type="ARBA" id="ARBA00022598"/>
    </source>
</evidence>
<dbReference type="GO" id="GO:0008270">
    <property type="term" value="F:zinc ion binding"/>
    <property type="evidence" value="ECO:0007669"/>
    <property type="project" value="UniProtKB-UniRule"/>
</dbReference>
<dbReference type="Gene3D" id="1.20.120.640">
    <property type="entry name" value="Anticodon-binding domain of a subclass of class I aminoacyl-tRNA synthetases"/>
    <property type="match status" value="1"/>
</dbReference>
<keyword evidence="10 13" id="KW-0648">Protein biosynthesis</keyword>
<dbReference type="FunFam" id="3.40.50.620:FF:000130">
    <property type="entry name" value="Cysteine--tRNA ligase"/>
    <property type="match status" value="1"/>
</dbReference>
<feature type="binding site" evidence="13">
    <location>
        <position position="295"/>
    </location>
    <ligand>
        <name>ATP</name>
        <dbReference type="ChEBI" id="CHEBI:30616"/>
    </ligand>
</feature>
<dbReference type="GO" id="GO:0005829">
    <property type="term" value="C:cytosol"/>
    <property type="evidence" value="ECO:0007669"/>
    <property type="project" value="TreeGrafter"/>
</dbReference>
<dbReference type="NCBIfam" id="TIGR00435">
    <property type="entry name" value="cysS"/>
    <property type="match status" value="1"/>
</dbReference>
<dbReference type="PANTHER" id="PTHR10890:SF3">
    <property type="entry name" value="CYSTEINE--TRNA LIGASE, CYTOPLASMIC"/>
    <property type="match status" value="1"/>
</dbReference>
<dbReference type="InterPro" id="IPR009080">
    <property type="entry name" value="tRNAsynth_Ia_anticodon-bd"/>
</dbReference>
<dbReference type="GO" id="GO:0006423">
    <property type="term" value="P:cysteinyl-tRNA aminoacylation"/>
    <property type="evidence" value="ECO:0007669"/>
    <property type="project" value="UniProtKB-UniRule"/>
</dbReference>
<feature type="short sequence motif" description="'HIGH' region" evidence="13">
    <location>
        <begin position="32"/>
        <end position="42"/>
    </location>
</feature>
<dbReference type="GO" id="GO:0004817">
    <property type="term" value="F:cysteine-tRNA ligase activity"/>
    <property type="evidence" value="ECO:0007669"/>
    <property type="project" value="UniProtKB-UniRule"/>
</dbReference>
<dbReference type="EMBL" id="PEXU01000022">
    <property type="protein sequence ID" value="PIS42760.1"/>
    <property type="molecule type" value="Genomic_DNA"/>
</dbReference>
<dbReference type="SUPFAM" id="SSF47323">
    <property type="entry name" value="Anticodon-binding domain of a subclass of class I aminoacyl-tRNA synthetases"/>
    <property type="match status" value="1"/>
</dbReference>
<feature type="binding site" evidence="13">
    <location>
        <position position="30"/>
    </location>
    <ligand>
        <name>Zn(2+)</name>
        <dbReference type="ChEBI" id="CHEBI:29105"/>
    </ligand>
</feature>
<dbReference type="Gene3D" id="3.40.50.620">
    <property type="entry name" value="HUPs"/>
    <property type="match status" value="1"/>
</dbReference>
<organism evidence="15 16">
    <name type="scientific">Candidatus Kerfeldbacteria bacterium CG08_land_8_20_14_0_20_40_16</name>
    <dbReference type="NCBI Taxonomy" id="2014244"/>
    <lineage>
        <taxon>Bacteria</taxon>
        <taxon>Candidatus Kerfeldiibacteriota</taxon>
    </lineage>
</organism>
<evidence type="ECO:0000259" key="14">
    <source>
        <dbReference type="Pfam" id="PF01406"/>
    </source>
</evidence>
<dbReference type="PANTHER" id="PTHR10890">
    <property type="entry name" value="CYSTEINYL-TRNA SYNTHETASE"/>
    <property type="match status" value="1"/>
</dbReference>
<comment type="caution">
    <text evidence="15">The sequence shown here is derived from an EMBL/GenBank/DDBJ whole genome shotgun (WGS) entry which is preliminary data.</text>
</comment>
<evidence type="ECO:0000256" key="1">
    <source>
        <dbReference type="ARBA" id="ARBA00004496"/>
    </source>
</evidence>
<keyword evidence="8 13" id="KW-0862">Zinc</keyword>
<comment type="cofactor">
    <cofactor evidence="13">
        <name>Zn(2+)</name>
        <dbReference type="ChEBI" id="CHEBI:29105"/>
    </cofactor>
    <text evidence="13">Binds 1 zinc ion per subunit.</text>
</comment>
<dbReference type="EC" id="6.1.1.16" evidence="13"/>
<evidence type="ECO:0000256" key="11">
    <source>
        <dbReference type="ARBA" id="ARBA00023146"/>
    </source>
</evidence>
<evidence type="ECO:0000256" key="7">
    <source>
        <dbReference type="ARBA" id="ARBA00022741"/>
    </source>
</evidence>
<feature type="binding site" evidence="13">
    <location>
        <position position="260"/>
    </location>
    <ligand>
        <name>Zn(2+)</name>
        <dbReference type="ChEBI" id="CHEBI:29105"/>
    </ligand>
</feature>
<feature type="binding site" evidence="13">
    <location>
        <position position="264"/>
    </location>
    <ligand>
        <name>Zn(2+)</name>
        <dbReference type="ChEBI" id="CHEBI:29105"/>
    </ligand>
</feature>
<comment type="subunit">
    <text evidence="3 13">Monomer.</text>
</comment>
<comment type="similarity">
    <text evidence="2 13">Belongs to the class-I aminoacyl-tRNA synthetase family.</text>
</comment>
<feature type="short sequence motif" description="'KMSKS' region" evidence="13">
    <location>
        <begin position="292"/>
        <end position="296"/>
    </location>
</feature>
<keyword evidence="7 13" id="KW-0547">Nucleotide-binding</keyword>
<proteinExistence type="inferred from homology"/>
<dbReference type="Pfam" id="PF01406">
    <property type="entry name" value="tRNA-synt_1e"/>
    <property type="match status" value="1"/>
</dbReference>